<protein>
    <recommendedName>
        <fullName evidence="4">Lipoprotein</fullName>
    </recommendedName>
</protein>
<evidence type="ECO:0008006" key="4">
    <source>
        <dbReference type="Google" id="ProtNLM"/>
    </source>
</evidence>
<accession>A0AAE5GNS1</accession>
<name>A0AAE5GNS1_9VIBR</name>
<feature type="signal peptide" evidence="1">
    <location>
        <begin position="1"/>
        <end position="19"/>
    </location>
</feature>
<dbReference type="Proteomes" id="UP000572722">
    <property type="component" value="Unassembled WGS sequence"/>
</dbReference>
<feature type="chain" id="PRO_5042194182" description="Lipoprotein" evidence="1">
    <location>
        <begin position="20"/>
        <end position="228"/>
    </location>
</feature>
<dbReference type="RefSeq" id="WP_171320641.1">
    <property type="nucleotide sequence ID" value="NZ_VTXO01000001.1"/>
</dbReference>
<gene>
    <name evidence="2" type="ORF">F0237_04740</name>
</gene>
<evidence type="ECO:0000313" key="2">
    <source>
        <dbReference type="EMBL" id="NOI79966.1"/>
    </source>
</evidence>
<reference evidence="2 3" key="1">
    <citation type="submission" date="2019-08" db="EMBL/GenBank/DDBJ databases">
        <title>Draft genome sequencing and comparative genomics of hatchery-associated Vibrios.</title>
        <authorList>
            <person name="Kehlet-Delgado H."/>
            <person name="Mueller R.S."/>
        </authorList>
    </citation>
    <scope>NUCLEOTIDE SEQUENCE [LARGE SCALE GENOMIC DNA]</scope>
    <source>
        <strain evidence="2 3">01-65-5-1</strain>
    </source>
</reference>
<proteinExistence type="predicted"/>
<dbReference type="EMBL" id="VTXO01000001">
    <property type="protein sequence ID" value="NOI79966.1"/>
    <property type="molecule type" value="Genomic_DNA"/>
</dbReference>
<dbReference type="PROSITE" id="PS51257">
    <property type="entry name" value="PROKAR_LIPOPROTEIN"/>
    <property type="match status" value="1"/>
</dbReference>
<evidence type="ECO:0000256" key="1">
    <source>
        <dbReference type="SAM" id="SignalP"/>
    </source>
</evidence>
<organism evidence="2 3">
    <name type="scientific">Vibrio tubiashii</name>
    <dbReference type="NCBI Taxonomy" id="29498"/>
    <lineage>
        <taxon>Bacteria</taxon>
        <taxon>Pseudomonadati</taxon>
        <taxon>Pseudomonadota</taxon>
        <taxon>Gammaproteobacteria</taxon>
        <taxon>Vibrionales</taxon>
        <taxon>Vibrionaceae</taxon>
        <taxon>Vibrio</taxon>
        <taxon>Vibrio oreintalis group</taxon>
    </lineage>
</organism>
<keyword evidence="1" id="KW-0732">Signal</keyword>
<sequence length="228" mass="24981">MKNKLIATALISGSLSLFGCSSTGDIENAADKNADAQIAGWVDSQILAPEGLSLASDNVQYLSGKADLNSDGNPEYFVLIQDPYFCGSGGCSATIFDNSGNIIANMTVTDTPILLADSYRNGWRDLIVWSNGAYRLMSFNGESYPSNPSVEPVIDLEAQRQSAMEKVMATELYQQDGYDIKAVYDVEIWAPAEEFRFTFKHYGDPDFTYHAKVNQTTGEVDVHTEPVK</sequence>
<comment type="caution">
    <text evidence="2">The sequence shown here is derived from an EMBL/GenBank/DDBJ whole genome shotgun (WGS) entry which is preliminary data.</text>
</comment>
<dbReference type="AlphaFoldDB" id="A0AAE5GNS1"/>
<evidence type="ECO:0000313" key="3">
    <source>
        <dbReference type="Proteomes" id="UP000572722"/>
    </source>
</evidence>